<dbReference type="AlphaFoldDB" id="A0A545AXB2"/>
<evidence type="ECO:0000259" key="2">
    <source>
        <dbReference type="PROSITE" id="PS50887"/>
    </source>
</evidence>
<feature type="transmembrane region" description="Helical" evidence="1">
    <location>
        <begin position="20"/>
        <end position="36"/>
    </location>
</feature>
<dbReference type="PROSITE" id="PS50887">
    <property type="entry name" value="GGDEF"/>
    <property type="match status" value="1"/>
</dbReference>
<feature type="transmembrane region" description="Helical" evidence="1">
    <location>
        <begin position="72"/>
        <end position="91"/>
    </location>
</feature>
<feature type="transmembrane region" description="Helical" evidence="1">
    <location>
        <begin position="172"/>
        <end position="191"/>
    </location>
</feature>
<dbReference type="EMBL" id="VIRS01000003">
    <property type="protein sequence ID" value="TQS45977.1"/>
    <property type="molecule type" value="Genomic_DNA"/>
</dbReference>
<keyword evidence="1" id="KW-0472">Membrane</keyword>
<dbReference type="InterPro" id="IPR029787">
    <property type="entry name" value="Nucleotide_cyclase"/>
</dbReference>
<feature type="transmembrane region" description="Helical" evidence="1">
    <location>
        <begin position="42"/>
        <end position="60"/>
    </location>
</feature>
<feature type="transmembrane region" description="Helical" evidence="1">
    <location>
        <begin position="106"/>
        <end position="124"/>
    </location>
</feature>
<dbReference type="GO" id="GO:0052621">
    <property type="term" value="F:diguanylate cyclase activity"/>
    <property type="evidence" value="ECO:0007669"/>
    <property type="project" value="TreeGrafter"/>
</dbReference>
<dbReference type="NCBIfam" id="TIGR00254">
    <property type="entry name" value="GGDEF"/>
    <property type="match status" value="1"/>
</dbReference>
<feature type="transmembrane region" description="Helical" evidence="1">
    <location>
        <begin position="233"/>
        <end position="254"/>
    </location>
</feature>
<dbReference type="PANTHER" id="PTHR45138">
    <property type="entry name" value="REGULATORY COMPONENTS OF SENSORY TRANSDUCTION SYSTEM"/>
    <property type="match status" value="1"/>
</dbReference>
<keyword evidence="4" id="KW-1185">Reference proteome</keyword>
<feature type="transmembrane region" description="Helical" evidence="1">
    <location>
        <begin position="136"/>
        <end position="160"/>
    </location>
</feature>
<dbReference type="GO" id="GO:0005886">
    <property type="term" value="C:plasma membrane"/>
    <property type="evidence" value="ECO:0007669"/>
    <property type="project" value="TreeGrafter"/>
</dbReference>
<dbReference type="OrthoDB" id="23692at2"/>
<dbReference type="GO" id="GO:1902201">
    <property type="term" value="P:negative regulation of bacterial-type flagellum-dependent cell motility"/>
    <property type="evidence" value="ECO:0007669"/>
    <property type="project" value="TreeGrafter"/>
</dbReference>
<accession>A0A545AXB2</accession>
<evidence type="ECO:0000256" key="1">
    <source>
        <dbReference type="SAM" id="Phobius"/>
    </source>
</evidence>
<name>A0A545AXB2_9ACTN</name>
<protein>
    <submittedName>
        <fullName evidence="3">GGDEF domain-containing protein</fullName>
    </submittedName>
</protein>
<keyword evidence="1" id="KW-1133">Transmembrane helix</keyword>
<dbReference type="GO" id="GO:0043709">
    <property type="term" value="P:cell adhesion involved in single-species biofilm formation"/>
    <property type="evidence" value="ECO:0007669"/>
    <property type="project" value="TreeGrafter"/>
</dbReference>
<gene>
    <name evidence="3" type="ORF">FL583_05650</name>
</gene>
<feature type="transmembrane region" description="Helical" evidence="1">
    <location>
        <begin position="299"/>
        <end position="317"/>
    </location>
</feature>
<evidence type="ECO:0000313" key="3">
    <source>
        <dbReference type="EMBL" id="TQS45977.1"/>
    </source>
</evidence>
<reference evidence="3 4" key="1">
    <citation type="submission" date="2019-07" db="EMBL/GenBank/DDBJ databases">
        <title>Cryptosporangium phraense sp. nov., isolated from plant litter.</title>
        <authorList>
            <person name="Suriyachadkun C."/>
        </authorList>
    </citation>
    <scope>NUCLEOTIDE SEQUENCE [LARGE SCALE GENOMIC DNA]</scope>
    <source>
        <strain evidence="3 4">A-T 5661</strain>
    </source>
</reference>
<dbReference type="InParanoid" id="A0A545AXB2"/>
<sequence length="509" mass="53491">MRDSPAGTRPGRLPVERSSAVLLAVLVVAAGAYLAGGYPVRLGLVVGADALGAVAIVAGVRRFRPERPAPWLLIAAAQICGAVADAVNYLASGYGSPWPFPGPPDLFYLGRYPLMFVAVLLWARRASAGRASLGRGADVAVIDVGIVVVAAAMLSWIFVISPLTGGTTGLDALIVVTAYPVGDLVLVAVGVRMYFGGGQASPALGLLGGYLGLWLFADTLFDLTTLNGTYRPLRLLELVWVGAAILVSAAALHPSMRTVGTPSPDRLQEGSARRLLLLGGVSLLAPAAEFAQYVRGEPLHVPLVTGVCATLFVLVTLRMNVLLTAQRRLAITDALTGLRTRRFFEAALALEYGRAVRNDSTIGVLLADVDHFKDVNDRYGHKAGDLVLREVAARLAACTRSGDVVARYGGEEFAVLVPNTDRGMASALAERLRRAVAGTAFPVGDGVAVPVTASIGVALLPAHARTPDELTVRADQCLYRAKNDGRNRVVVADDLARFQPDQSPLPGAL</sequence>
<comment type="caution">
    <text evidence="3">The sequence shown here is derived from an EMBL/GenBank/DDBJ whole genome shotgun (WGS) entry which is preliminary data.</text>
</comment>
<dbReference type="RefSeq" id="WP_142703384.1">
    <property type="nucleotide sequence ID" value="NZ_VIRS01000003.1"/>
</dbReference>
<dbReference type="CDD" id="cd01949">
    <property type="entry name" value="GGDEF"/>
    <property type="match status" value="1"/>
</dbReference>
<dbReference type="SMART" id="SM00267">
    <property type="entry name" value="GGDEF"/>
    <property type="match status" value="1"/>
</dbReference>
<dbReference type="FunFam" id="3.30.70.270:FF:000001">
    <property type="entry name" value="Diguanylate cyclase domain protein"/>
    <property type="match status" value="1"/>
</dbReference>
<dbReference type="InterPro" id="IPR050469">
    <property type="entry name" value="Diguanylate_Cyclase"/>
</dbReference>
<feature type="transmembrane region" description="Helical" evidence="1">
    <location>
        <begin position="203"/>
        <end position="221"/>
    </location>
</feature>
<feature type="transmembrane region" description="Helical" evidence="1">
    <location>
        <begin position="275"/>
        <end position="293"/>
    </location>
</feature>
<dbReference type="SUPFAM" id="SSF55073">
    <property type="entry name" value="Nucleotide cyclase"/>
    <property type="match status" value="1"/>
</dbReference>
<dbReference type="InterPro" id="IPR043128">
    <property type="entry name" value="Rev_trsase/Diguanyl_cyclase"/>
</dbReference>
<proteinExistence type="predicted"/>
<dbReference type="Gene3D" id="3.30.70.270">
    <property type="match status" value="1"/>
</dbReference>
<dbReference type="Proteomes" id="UP000317982">
    <property type="component" value="Unassembled WGS sequence"/>
</dbReference>
<feature type="domain" description="GGDEF" evidence="2">
    <location>
        <begin position="360"/>
        <end position="494"/>
    </location>
</feature>
<evidence type="ECO:0000313" key="4">
    <source>
        <dbReference type="Proteomes" id="UP000317982"/>
    </source>
</evidence>
<keyword evidence="1" id="KW-0812">Transmembrane</keyword>
<organism evidence="3 4">
    <name type="scientific">Cryptosporangium phraense</name>
    <dbReference type="NCBI Taxonomy" id="2593070"/>
    <lineage>
        <taxon>Bacteria</taxon>
        <taxon>Bacillati</taxon>
        <taxon>Actinomycetota</taxon>
        <taxon>Actinomycetes</taxon>
        <taxon>Cryptosporangiales</taxon>
        <taxon>Cryptosporangiaceae</taxon>
        <taxon>Cryptosporangium</taxon>
    </lineage>
</organism>
<dbReference type="PANTHER" id="PTHR45138:SF9">
    <property type="entry name" value="DIGUANYLATE CYCLASE DGCM-RELATED"/>
    <property type="match status" value="1"/>
</dbReference>
<dbReference type="InterPro" id="IPR000160">
    <property type="entry name" value="GGDEF_dom"/>
</dbReference>
<dbReference type="Pfam" id="PF00990">
    <property type="entry name" value="GGDEF"/>
    <property type="match status" value="1"/>
</dbReference>